<reference evidence="1 2" key="1">
    <citation type="submission" date="2018-09" db="EMBL/GenBank/DDBJ databases">
        <title>Nocardia yunnanensis sp. nov., an actinomycete isolated from a soil sample.</title>
        <authorList>
            <person name="Zhang J."/>
        </authorList>
    </citation>
    <scope>NUCLEOTIDE SEQUENCE [LARGE SCALE GENOMIC DNA]</scope>
    <source>
        <strain evidence="1 2">CFHS0054</strain>
    </source>
</reference>
<protein>
    <submittedName>
        <fullName evidence="1">Uncharacterized protein</fullName>
    </submittedName>
</protein>
<dbReference type="OrthoDB" id="4570857at2"/>
<organism evidence="1 2">
    <name type="scientific">Nocardia yunnanensis</name>
    <dbReference type="NCBI Taxonomy" id="2382165"/>
    <lineage>
        <taxon>Bacteria</taxon>
        <taxon>Bacillati</taxon>
        <taxon>Actinomycetota</taxon>
        <taxon>Actinomycetes</taxon>
        <taxon>Mycobacteriales</taxon>
        <taxon>Nocardiaceae</taxon>
        <taxon>Nocardia</taxon>
    </lineage>
</organism>
<keyword evidence="2" id="KW-1185">Reference proteome</keyword>
<name>A0A386ZF85_9NOCA</name>
<proteinExistence type="predicted"/>
<sequence>MVKQPFGHDVPDHPVLNLTVARRGLAAHDECGDECEAKRYFARQVPYLEGAGHRERGQTSWNIWASGEDGDEGGSWLGIG</sequence>
<dbReference type="KEGG" id="nyu:D7D52_20250"/>
<dbReference type="AlphaFoldDB" id="A0A386ZF85"/>
<gene>
    <name evidence="1" type="ORF">D7D52_20250</name>
</gene>
<dbReference type="EMBL" id="CP032568">
    <property type="protein sequence ID" value="AYF75784.1"/>
    <property type="molecule type" value="Genomic_DNA"/>
</dbReference>
<dbReference type="Proteomes" id="UP000267164">
    <property type="component" value="Chromosome"/>
</dbReference>
<accession>A0A386ZF85</accession>
<evidence type="ECO:0000313" key="1">
    <source>
        <dbReference type="EMBL" id="AYF75784.1"/>
    </source>
</evidence>
<evidence type="ECO:0000313" key="2">
    <source>
        <dbReference type="Proteomes" id="UP000267164"/>
    </source>
</evidence>
<dbReference type="RefSeq" id="WP_120738634.1">
    <property type="nucleotide sequence ID" value="NZ_CP032568.1"/>
</dbReference>